<dbReference type="Proteomes" id="UP000712600">
    <property type="component" value="Unassembled WGS sequence"/>
</dbReference>
<protein>
    <submittedName>
        <fullName evidence="2">Uncharacterized protein</fullName>
    </submittedName>
</protein>
<feature type="compositionally biased region" description="Basic and acidic residues" evidence="1">
    <location>
        <begin position="7"/>
        <end position="20"/>
    </location>
</feature>
<organism evidence="2 3">
    <name type="scientific">Brassica cretica</name>
    <name type="common">Mustard</name>
    <dbReference type="NCBI Taxonomy" id="69181"/>
    <lineage>
        <taxon>Eukaryota</taxon>
        <taxon>Viridiplantae</taxon>
        <taxon>Streptophyta</taxon>
        <taxon>Embryophyta</taxon>
        <taxon>Tracheophyta</taxon>
        <taxon>Spermatophyta</taxon>
        <taxon>Magnoliopsida</taxon>
        <taxon>eudicotyledons</taxon>
        <taxon>Gunneridae</taxon>
        <taxon>Pentapetalae</taxon>
        <taxon>rosids</taxon>
        <taxon>malvids</taxon>
        <taxon>Brassicales</taxon>
        <taxon>Brassicaceae</taxon>
        <taxon>Brassiceae</taxon>
        <taxon>Brassica</taxon>
    </lineage>
</organism>
<gene>
    <name evidence="2" type="ORF">F2Q69_00026455</name>
</gene>
<name>A0A8S9S305_BRACR</name>
<evidence type="ECO:0000313" key="3">
    <source>
        <dbReference type="Proteomes" id="UP000712600"/>
    </source>
</evidence>
<reference evidence="2" key="1">
    <citation type="submission" date="2019-12" db="EMBL/GenBank/DDBJ databases">
        <title>Genome sequencing and annotation of Brassica cretica.</title>
        <authorList>
            <person name="Studholme D.J."/>
            <person name="Sarris P."/>
        </authorList>
    </citation>
    <scope>NUCLEOTIDE SEQUENCE</scope>
    <source>
        <strain evidence="2">PFS-109/04</strain>
        <tissue evidence="2">Leaf</tissue>
    </source>
</reference>
<accession>A0A8S9S305</accession>
<dbReference type="AlphaFoldDB" id="A0A8S9S305"/>
<evidence type="ECO:0000256" key="1">
    <source>
        <dbReference type="SAM" id="MobiDB-lite"/>
    </source>
</evidence>
<feature type="region of interest" description="Disordered" evidence="1">
    <location>
        <begin position="35"/>
        <end position="58"/>
    </location>
</feature>
<feature type="region of interest" description="Disordered" evidence="1">
    <location>
        <begin position="1"/>
        <end position="23"/>
    </location>
</feature>
<comment type="caution">
    <text evidence="2">The sequence shown here is derived from an EMBL/GenBank/DDBJ whole genome shotgun (WGS) entry which is preliminary data.</text>
</comment>
<proteinExistence type="predicted"/>
<evidence type="ECO:0000313" key="2">
    <source>
        <dbReference type="EMBL" id="KAF3587991.1"/>
    </source>
</evidence>
<dbReference type="EMBL" id="QGKX02000088">
    <property type="protein sequence ID" value="KAF3587991.1"/>
    <property type="molecule type" value="Genomic_DNA"/>
</dbReference>
<sequence length="90" mass="10061">MRISYTSERKFSETPGEPDRSNIISSSIIEIDTTKRMDTDGGNCGRRPHESTFGFGEGQYTRGRGRLDEPVLSIDSVILVMHTAHVHGHE</sequence>